<proteinExistence type="predicted"/>
<evidence type="ECO:0000313" key="3">
    <source>
        <dbReference type="Proteomes" id="UP001054252"/>
    </source>
</evidence>
<comment type="caution">
    <text evidence="2">The sequence shown here is derived from an EMBL/GenBank/DDBJ whole genome shotgun (WGS) entry which is preliminary data.</text>
</comment>
<evidence type="ECO:0000256" key="1">
    <source>
        <dbReference type="SAM" id="MobiDB-lite"/>
    </source>
</evidence>
<keyword evidence="3" id="KW-1185">Reference proteome</keyword>
<feature type="region of interest" description="Disordered" evidence="1">
    <location>
        <begin position="28"/>
        <end position="50"/>
    </location>
</feature>
<reference evidence="2 3" key="1">
    <citation type="journal article" date="2021" name="Commun. Biol.">
        <title>The genome of Shorea leprosula (Dipterocarpaceae) highlights the ecological relevance of drought in aseasonal tropical rainforests.</title>
        <authorList>
            <person name="Ng K.K.S."/>
            <person name="Kobayashi M.J."/>
            <person name="Fawcett J.A."/>
            <person name="Hatakeyama M."/>
            <person name="Paape T."/>
            <person name="Ng C.H."/>
            <person name="Ang C.C."/>
            <person name="Tnah L.H."/>
            <person name="Lee C.T."/>
            <person name="Nishiyama T."/>
            <person name="Sese J."/>
            <person name="O'Brien M.J."/>
            <person name="Copetti D."/>
            <person name="Mohd Noor M.I."/>
            <person name="Ong R.C."/>
            <person name="Putra M."/>
            <person name="Sireger I.Z."/>
            <person name="Indrioko S."/>
            <person name="Kosugi Y."/>
            <person name="Izuno A."/>
            <person name="Isagi Y."/>
            <person name="Lee S.L."/>
            <person name="Shimizu K.K."/>
        </authorList>
    </citation>
    <scope>NUCLEOTIDE SEQUENCE [LARGE SCALE GENOMIC DNA]</scope>
    <source>
        <strain evidence="2">214</strain>
    </source>
</reference>
<sequence>MHALTIILLQVSSAPIMGRQKLTLECRRHNPQMETPSTRGTMSPSSLERAPSTLLKGGVSILFFSDVLPHFLYHSQHTNSNTQNRSVPVD</sequence>
<evidence type="ECO:0008006" key="4">
    <source>
        <dbReference type="Google" id="ProtNLM"/>
    </source>
</evidence>
<accession>A0AAV5HLZ6</accession>
<organism evidence="2 3">
    <name type="scientific">Rubroshorea leprosula</name>
    <dbReference type="NCBI Taxonomy" id="152421"/>
    <lineage>
        <taxon>Eukaryota</taxon>
        <taxon>Viridiplantae</taxon>
        <taxon>Streptophyta</taxon>
        <taxon>Embryophyta</taxon>
        <taxon>Tracheophyta</taxon>
        <taxon>Spermatophyta</taxon>
        <taxon>Magnoliopsida</taxon>
        <taxon>eudicotyledons</taxon>
        <taxon>Gunneridae</taxon>
        <taxon>Pentapetalae</taxon>
        <taxon>rosids</taxon>
        <taxon>malvids</taxon>
        <taxon>Malvales</taxon>
        <taxon>Dipterocarpaceae</taxon>
        <taxon>Rubroshorea</taxon>
    </lineage>
</organism>
<dbReference type="Proteomes" id="UP001054252">
    <property type="component" value="Unassembled WGS sequence"/>
</dbReference>
<dbReference type="AlphaFoldDB" id="A0AAV5HLZ6"/>
<dbReference type="EMBL" id="BPVZ01000002">
    <property type="protein sequence ID" value="GKU87346.1"/>
    <property type="molecule type" value="Genomic_DNA"/>
</dbReference>
<protein>
    <recommendedName>
        <fullName evidence="4">Secreted protein</fullName>
    </recommendedName>
</protein>
<gene>
    <name evidence="2" type="ORF">SLEP1_g1758</name>
</gene>
<feature type="compositionally biased region" description="Polar residues" evidence="1">
    <location>
        <begin position="32"/>
        <end position="46"/>
    </location>
</feature>
<evidence type="ECO:0000313" key="2">
    <source>
        <dbReference type="EMBL" id="GKU87346.1"/>
    </source>
</evidence>
<name>A0AAV5HLZ6_9ROSI</name>